<dbReference type="Proteomes" id="UP001497457">
    <property type="component" value="Chromosome 21rd"/>
</dbReference>
<gene>
    <name evidence="3" type="ORF">URODEC1_LOCUS55664</name>
</gene>
<protein>
    <recommendedName>
        <fullName evidence="5">F-box domain-containing protein</fullName>
    </recommendedName>
</protein>
<evidence type="ECO:0000259" key="1">
    <source>
        <dbReference type="Pfam" id="PF00646"/>
    </source>
</evidence>
<dbReference type="EMBL" id="OZ075131">
    <property type="protein sequence ID" value="CAL4980434.1"/>
    <property type="molecule type" value="Genomic_DNA"/>
</dbReference>
<name>A0ABC9AQ35_9POAL</name>
<dbReference type="AlphaFoldDB" id="A0ABC9AQ35"/>
<evidence type="ECO:0000259" key="2">
    <source>
        <dbReference type="Pfam" id="PF24758"/>
    </source>
</evidence>
<dbReference type="SUPFAM" id="SSF81383">
    <property type="entry name" value="F-box domain"/>
    <property type="match status" value="1"/>
</dbReference>
<dbReference type="InterPro" id="IPR001810">
    <property type="entry name" value="F-box_dom"/>
</dbReference>
<reference evidence="4" key="1">
    <citation type="submission" date="2024-06" db="EMBL/GenBank/DDBJ databases">
        <authorList>
            <person name="Ryan C."/>
        </authorList>
    </citation>
    <scope>NUCLEOTIDE SEQUENCE [LARGE SCALE GENOMIC DNA]</scope>
</reference>
<proteinExistence type="predicted"/>
<accession>A0ABC9AQ35</accession>
<dbReference type="PANTHER" id="PTHR34709:SF68">
    <property type="entry name" value="OS07G0550432 PROTEIN"/>
    <property type="match status" value="1"/>
</dbReference>
<feature type="domain" description="F-box/LRR-repeat protein 15/At3g58940/PEG3-like LRR" evidence="2">
    <location>
        <begin position="120"/>
        <end position="267"/>
    </location>
</feature>
<evidence type="ECO:0000313" key="3">
    <source>
        <dbReference type="EMBL" id="CAL4980434.1"/>
    </source>
</evidence>
<organism evidence="3 4">
    <name type="scientific">Urochloa decumbens</name>
    <dbReference type="NCBI Taxonomy" id="240449"/>
    <lineage>
        <taxon>Eukaryota</taxon>
        <taxon>Viridiplantae</taxon>
        <taxon>Streptophyta</taxon>
        <taxon>Embryophyta</taxon>
        <taxon>Tracheophyta</taxon>
        <taxon>Spermatophyta</taxon>
        <taxon>Magnoliopsida</taxon>
        <taxon>Liliopsida</taxon>
        <taxon>Poales</taxon>
        <taxon>Poaceae</taxon>
        <taxon>PACMAD clade</taxon>
        <taxon>Panicoideae</taxon>
        <taxon>Panicodae</taxon>
        <taxon>Paniceae</taxon>
        <taxon>Melinidinae</taxon>
        <taxon>Urochloa</taxon>
    </lineage>
</organism>
<feature type="domain" description="F-box" evidence="1">
    <location>
        <begin position="24"/>
        <end position="63"/>
    </location>
</feature>
<reference evidence="3 4" key="2">
    <citation type="submission" date="2024-10" db="EMBL/GenBank/DDBJ databases">
        <authorList>
            <person name="Ryan C."/>
        </authorList>
    </citation>
    <scope>NUCLEOTIDE SEQUENCE [LARGE SCALE GENOMIC DNA]</scope>
</reference>
<dbReference type="InterPro" id="IPR055411">
    <property type="entry name" value="LRR_FXL15/At3g58940/PEG3-like"/>
</dbReference>
<evidence type="ECO:0000313" key="4">
    <source>
        <dbReference type="Proteomes" id="UP001497457"/>
    </source>
</evidence>
<dbReference type="InterPro" id="IPR036047">
    <property type="entry name" value="F-box-like_dom_sf"/>
</dbReference>
<dbReference type="Pfam" id="PF00646">
    <property type="entry name" value="F-box"/>
    <property type="match status" value="1"/>
</dbReference>
<evidence type="ECO:0008006" key="5">
    <source>
        <dbReference type="Google" id="ProtNLM"/>
    </source>
</evidence>
<dbReference type="PANTHER" id="PTHR34709">
    <property type="entry name" value="OS10G0396666 PROTEIN"/>
    <property type="match status" value="1"/>
</dbReference>
<dbReference type="Pfam" id="PF24758">
    <property type="entry name" value="LRR_At5g56370"/>
    <property type="match status" value="1"/>
</dbReference>
<keyword evidence="4" id="KW-1185">Reference proteome</keyword>
<sequence>MDQDRDRPRRRRRRHRHRSGEDYISGLPDELLRSILLRLGSARAAARTSVLSRHWRHVSANLPELVFGNGMPTAPATSFLNVVDGALAAYTATNLETLHIIVPTDGDNGFNGIPARHVVPWLRFAAERVAGELVLLMPPVQRPPLHEPWPEPEVDWEEYVLELPACERAETIVLRLHHHWWLRLPPAGGVFTALTSLTILFATMKGSEITALVSERCPCLRNLRLCLTLVYASDVSIRSDSLRSLSYSVTETQWLEVMETRRLEVVTPRLENLFVRAHIDEARFSVPKLQRVVWRAAAYNPQRHRFDGVGRRLRLLDLGESFTVTPLMQEFNEVDELILGISTPRGSGVHEIFFNETNKMPKCKILRISLRWNKHGLAPVILHLLRNCSSTKKLSVQLVDSCGYSSGKHCWSTSLCRLEESRRAKGVALNSLEQIEITSHESSQEELLEFVEQLLSICNAAVLKKLVINYTAFFDPSRTKTVCKKMRRMCHPNTELEVYEFSDGGCVRFY</sequence>
<dbReference type="InterPro" id="IPR055312">
    <property type="entry name" value="FBL15-like"/>
</dbReference>